<proteinExistence type="predicted"/>
<dbReference type="EMBL" id="OC006208">
    <property type="protein sequence ID" value="CAD7265991.1"/>
    <property type="molecule type" value="Genomic_DNA"/>
</dbReference>
<feature type="region of interest" description="Disordered" evidence="1">
    <location>
        <begin position="510"/>
        <end position="529"/>
    </location>
</feature>
<feature type="compositionally biased region" description="Low complexity" evidence="1">
    <location>
        <begin position="307"/>
        <end position="321"/>
    </location>
</feature>
<accession>A0A7R9G3T4</accession>
<dbReference type="AlphaFoldDB" id="A0A7R9G3T4"/>
<gene>
    <name evidence="2" type="ORF">TSIB3V08_LOCUS10019</name>
</gene>
<feature type="region of interest" description="Disordered" evidence="1">
    <location>
        <begin position="147"/>
        <end position="175"/>
    </location>
</feature>
<feature type="compositionally biased region" description="Basic residues" evidence="1">
    <location>
        <begin position="272"/>
        <end position="285"/>
    </location>
</feature>
<feature type="region of interest" description="Disordered" evidence="1">
    <location>
        <begin position="227"/>
        <end position="379"/>
    </location>
</feature>
<feature type="compositionally biased region" description="Basic residues" evidence="1">
    <location>
        <begin position="252"/>
        <end position="263"/>
    </location>
</feature>
<feature type="compositionally biased region" description="Polar residues" evidence="1">
    <location>
        <begin position="232"/>
        <end position="249"/>
    </location>
</feature>
<name>A0A7R9G3T4_TIMSH</name>
<protein>
    <submittedName>
        <fullName evidence="2">Uncharacterized protein</fullName>
    </submittedName>
</protein>
<evidence type="ECO:0000256" key="1">
    <source>
        <dbReference type="SAM" id="MobiDB-lite"/>
    </source>
</evidence>
<evidence type="ECO:0000313" key="2">
    <source>
        <dbReference type="EMBL" id="CAD7265991.1"/>
    </source>
</evidence>
<feature type="compositionally biased region" description="Polar residues" evidence="1">
    <location>
        <begin position="164"/>
        <end position="175"/>
    </location>
</feature>
<feature type="region of interest" description="Disordered" evidence="1">
    <location>
        <begin position="1"/>
        <end position="72"/>
    </location>
</feature>
<feature type="region of interest" description="Disordered" evidence="1">
    <location>
        <begin position="538"/>
        <end position="557"/>
    </location>
</feature>
<sequence>MAAHLLQTPLRSARKRNLFPKSPTAESSDGSLGHMSPLPSSPDRYSSAPPTPQNWTLETPPRRTSDRSPVGGRCFDSLRFRLSHSKSTVSPRRSPRWRTAATDQTIFCGETIPETPLKSPPTHCPRTPFTYLEKSATAFTPKHKISKHVVEESPDTESLGVLTPSKSSNKKGGQSLATISPSTFYKPVPARTAPARILFPDRGSNSRMKSFFGGVTRDSGDVVRKLGATRPKLSQSVSSLYSDKSSTSRARPVNRSRTGKNKRAPGEINAGVRHKIRRPKPKRKPSPRDSAFSKIPKVTPEDRIVTSLDSSGLLPDSLVLPRKSDEPTAENSSMQIEESKISETPSKSFPEARTKGTKRKVPEPPTPPPDPSKKFFKTNRTIGINKKKTVTVDTNIRLEVSNGKFSLEKSSVKPKFCKNLNYQLNNAEVTTALFEPLDVEEGQTLQVKSSVDQILEQLDKDSSPVGSDPHISPVVSLCRLPQDMESVVNDNNTIYKGDVDRIIALTTPKKGTAKGQGVSPSGAKTDTHHDLTVTSSLSPLTVKRPNNTDTSLGYDVEPLLDEEAKSTEKENCEKYYPLFNSPARQEKRLTE</sequence>
<organism evidence="2">
    <name type="scientific">Timema shepardi</name>
    <name type="common">Walking stick</name>
    <dbReference type="NCBI Taxonomy" id="629360"/>
    <lineage>
        <taxon>Eukaryota</taxon>
        <taxon>Metazoa</taxon>
        <taxon>Ecdysozoa</taxon>
        <taxon>Arthropoda</taxon>
        <taxon>Hexapoda</taxon>
        <taxon>Insecta</taxon>
        <taxon>Pterygota</taxon>
        <taxon>Neoptera</taxon>
        <taxon>Polyneoptera</taxon>
        <taxon>Phasmatodea</taxon>
        <taxon>Timematodea</taxon>
        <taxon>Timematoidea</taxon>
        <taxon>Timematidae</taxon>
        <taxon>Timema</taxon>
    </lineage>
</organism>
<reference evidence="2" key="1">
    <citation type="submission" date="2020-11" db="EMBL/GenBank/DDBJ databases">
        <authorList>
            <person name="Tran Van P."/>
        </authorList>
    </citation>
    <scope>NUCLEOTIDE SEQUENCE</scope>
</reference>
<feature type="compositionally biased region" description="Polar residues" evidence="1">
    <location>
        <begin position="538"/>
        <end position="551"/>
    </location>
</feature>
<feature type="compositionally biased region" description="Polar residues" evidence="1">
    <location>
        <begin position="329"/>
        <end position="347"/>
    </location>
</feature>